<dbReference type="HOGENOM" id="CLU_1896783_0_0_1"/>
<dbReference type="OrthoDB" id="197206at2759"/>
<proteinExistence type="predicted"/>
<evidence type="ECO:0000313" key="2">
    <source>
        <dbReference type="Proteomes" id="UP000006702"/>
    </source>
</evidence>
<protein>
    <submittedName>
        <fullName evidence="1">Uncharacterized protein</fullName>
    </submittedName>
</protein>
<organism evidence="1 2">
    <name type="scientific">Neosartorya fischeri (strain ATCC 1020 / DSM 3700 / CBS 544.65 / FGSC A1164 / JCM 1740 / NRRL 181 / WB 181)</name>
    <name type="common">Aspergillus fischerianus</name>
    <dbReference type="NCBI Taxonomy" id="331117"/>
    <lineage>
        <taxon>Eukaryota</taxon>
        <taxon>Fungi</taxon>
        <taxon>Dikarya</taxon>
        <taxon>Ascomycota</taxon>
        <taxon>Pezizomycotina</taxon>
        <taxon>Eurotiomycetes</taxon>
        <taxon>Eurotiomycetidae</taxon>
        <taxon>Eurotiales</taxon>
        <taxon>Aspergillaceae</taxon>
        <taxon>Aspergillus</taxon>
        <taxon>Aspergillus subgen. Fumigati</taxon>
    </lineage>
</organism>
<reference evidence="2" key="1">
    <citation type="journal article" date="2008" name="PLoS Genet.">
        <title>Genomic islands in the pathogenic filamentous fungus Aspergillus fumigatus.</title>
        <authorList>
            <person name="Fedorova N.D."/>
            <person name="Khaldi N."/>
            <person name="Joardar V.S."/>
            <person name="Maiti R."/>
            <person name="Amedeo P."/>
            <person name="Anderson M.J."/>
            <person name="Crabtree J."/>
            <person name="Silva J.C."/>
            <person name="Badger J.H."/>
            <person name="Albarraq A."/>
            <person name="Angiuoli S."/>
            <person name="Bussey H."/>
            <person name="Bowyer P."/>
            <person name="Cotty P.J."/>
            <person name="Dyer P.S."/>
            <person name="Egan A."/>
            <person name="Galens K."/>
            <person name="Fraser-Liggett C.M."/>
            <person name="Haas B.J."/>
            <person name="Inman J.M."/>
            <person name="Kent R."/>
            <person name="Lemieux S."/>
            <person name="Malavazi I."/>
            <person name="Orvis J."/>
            <person name="Roemer T."/>
            <person name="Ronning C.M."/>
            <person name="Sundaram J.P."/>
            <person name="Sutton G."/>
            <person name="Turner G."/>
            <person name="Venter J.C."/>
            <person name="White O.R."/>
            <person name="Whitty B.R."/>
            <person name="Youngman P."/>
            <person name="Wolfe K.H."/>
            <person name="Goldman G.H."/>
            <person name="Wortman J.R."/>
            <person name="Jiang B."/>
            <person name="Denning D.W."/>
            <person name="Nierman W.C."/>
        </authorList>
    </citation>
    <scope>NUCLEOTIDE SEQUENCE [LARGE SCALE GENOMIC DNA]</scope>
    <source>
        <strain evidence="2">ATCC 1020 / DSM 3700 / CBS 544.65 / FGSC A1164 / JCM 1740 / NRRL 181 / WB 181</strain>
    </source>
</reference>
<dbReference type="eggNOG" id="KOG2144">
    <property type="taxonomic scope" value="Eukaryota"/>
</dbReference>
<dbReference type="VEuPathDB" id="FungiDB:NFIA_063820"/>
<dbReference type="AlphaFoldDB" id="A1D676"/>
<name>A1D676_NEOFI</name>
<sequence>MEPSERRARIQENLGEVLNSEMVEKIIAESNNPRIYWGRLLRPSRQNSPAASGWLRPTVLLTDINSFLDNLKTPIELVEGRAEFYRYTITAILRAVGVSTEKLKFVLGSSYQRSPQYILDMYRLGSLISKHDAK</sequence>
<dbReference type="GeneID" id="4589767"/>
<keyword evidence="2" id="KW-1185">Reference proteome</keyword>
<evidence type="ECO:0000313" key="1">
    <source>
        <dbReference type="EMBL" id="EAW21220.1"/>
    </source>
</evidence>
<dbReference type="Gene3D" id="3.40.50.620">
    <property type="entry name" value="HUPs"/>
    <property type="match status" value="1"/>
</dbReference>
<dbReference type="OMA" id="QECIGTE"/>
<accession>A1D676</accession>
<dbReference type="EMBL" id="DS027690">
    <property type="protein sequence ID" value="EAW21220.1"/>
    <property type="molecule type" value="Genomic_DNA"/>
</dbReference>
<dbReference type="Proteomes" id="UP000006702">
    <property type="component" value="Unassembled WGS sequence"/>
</dbReference>
<dbReference type="STRING" id="331117.A1D676"/>
<dbReference type="SUPFAM" id="SSF52374">
    <property type="entry name" value="Nucleotidylyl transferase"/>
    <property type="match status" value="1"/>
</dbReference>
<gene>
    <name evidence="1" type="ORF">NFIA_063820</name>
</gene>
<dbReference type="InterPro" id="IPR014729">
    <property type="entry name" value="Rossmann-like_a/b/a_fold"/>
</dbReference>
<dbReference type="KEGG" id="nfi:NFIA_063820"/>
<dbReference type="RefSeq" id="XP_001263117.1">
    <property type="nucleotide sequence ID" value="XM_001263116.1"/>
</dbReference>